<evidence type="ECO:0000313" key="3">
    <source>
        <dbReference type="Proteomes" id="UP000030826"/>
    </source>
</evidence>
<comment type="caution">
    <text evidence="2">The sequence shown here is derived from an EMBL/GenBank/DDBJ whole genome shotgun (WGS) entry which is preliminary data.</text>
</comment>
<evidence type="ECO:0000256" key="1">
    <source>
        <dbReference type="SAM" id="MobiDB-lite"/>
    </source>
</evidence>
<dbReference type="Proteomes" id="UP000030826">
    <property type="component" value="Unassembled WGS sequence"/>
</dbReference>
<dbReference type="AlphaFoldDB" id="A0A0B1Q261"/>
<evidence type="ECO:0000313" key="2">
    <source>
        <dbReference type="EMBL" id="KHJ54883.1"/>
    </source>
</evidence>
<organism evidence="2 3">
    <name type="scientific">Aureimonas altamirensis</name>
    <dbReference type="NCBI Taxonomy" id="370622"/>
    <lineage>
        <taxon>Bacteria</taxon>
        <taxon>Pseudomonadati</taxon>
        <taxon>Pseudomonadota</taxon>
        <taxon>Alphaproteobacteria</taxon>
        <taxon>Hyphomicrobiales</taxon>
        <taxon>Aurantimonadaceae</taxon>
        <taxon>Aureimonas</taxon>
    </lineage>
</organism>
<dbReference type="OrthoDB" id="9812459at2"/>
<dbReference type="Pfam" id="PF18856">
    <property type="entry name" value="baeRF_family12"/>
    <property type="match status" value="1"/>
</dbReference>
<dbReference type="EMBL" id="JRFJ01000002">
    <property type="protein sequence ID" value="KHJ54883.1"/>
    <property type="molecule type" value="Genomic_DNA"/>
</dbReference>
<dbReference type="InterPro" id="IPR041374">
    <property type="entry name" value="BaeRF_family12"/>
</dbReference>
<dbReference type="STRING" id="370622.LA66_09995"/>
<reference evidence="2 3" key="1">
    <citation type="submission" date="2014-09" db="EMBL/GenBank/DDBJ databases">
        <title>Isolation and characterization of Aurantimonas altamirensis ON-56566 from clinical sample following a dog bite.</title>
        <authorList>
            <person name="Eshaghi A."/>
            <person name="Li A."/>
            <person name="Shahinas D."/>
            <person name="Bahn P."/>
            <person name="Kus J.V."/>
            <person name="Patel S.N."/>
        </authorList>
    </citation>
    <scope>NUCLEOTIDE SEQUENCE [LARGE SCALE GENOMIC DNA]</scope>
    <source>
        <strain evidence="2 3">ON-56566</strain>
    </source>
</reference>
<accession>A0A0B1Q261</accession>
<sequence length="134" mass="14071">MRIPKDTMVAVVDGAKLSFFQNTGDEQNPKLKPVATGDIDTDNKSGGVGHASSSANPDDNTQDEDGFVAGVVAKLNDRAVTGKLKSLIIIAAPRALGEMRKHYHAKLKEALIGELSKDLTGQSSDDILKAIAAG</sequence>
<gene>
    <name evidence="2" type="ORF">LA66_09995</name>
</gene>
<proteinExistence type="predicted"/>
<feature type="region of interest" description="Disordered" evidence="1">
    <location>
        <begin position="22"/>
        <end position="64"/>
    </location>
</feature>
<protein>
    <submittedName>
        <fullName evidence="2">AtsE</fullName>
    </submittedName>
</protein>
<name>A0A0B1Q261_9HYPH</name>
<dbReference type="RefSeq" id="WP_039192016.1">
    <property type="nucleotide sequence ID" value="NZ_JAQRFV010000002.1"/>
</dbReference>